<feature type="compositionally biased region" description="Polar residues" evidence="1">
    <location>
        <begin position="97"/>
        <end position="109"/>
    </location>
</feature>
<keyword evidence="2" id="KW-0732">Signal</keyword>
<evidence type="ECO:0000313" key="5">
    <source>
        <dbReference type="Proteomes" id="UP001218788"/>
    </source>
</evidence>
<dbReference type="Gene3D" id="3.30.70.1070">
    <property type="entry name" value="Sporulation related repeat"/>
    <property type="match status" value="1"/>
</dbReference>
<dbReference type="RefSeq" id="WP_273638342.1">
    <property type="nucleotide sequence ID" value="NZ_JAQQXP010000001.1"/>
</dbReference>
<proteinExistence type="predicted"/>
<dbReference type="PROSITE" id="PS51257">
    <property type="entry name" value="PROKAR_LIPOPROTEIN"/>
    <property type="match status" value="1"/>
</dbReference>
<dbReference type="EMBL" id="JAQQXP010000001">
    <property type="protein sequence ID" value="MDC8829765.1"/>
    <property type="molecule type" value="Genomic_DNA"/>
</dbReference>
<dbReference type="PROSITE" id="PS51724">
    <property type="entry name" value="SPOR"/>
    <property type="match status" value="1"/>
</dbReference>
<sequence>MKRQYFGAIGLILGALLSGCANQPANQQAPEADSTVAPLTAEERAEIRTLLANYPQHNDAINAWQARRGDVERLLALEDEFKILISQLNALAVSAEPATTTNANSNEQVTPVPAPTTASKAEPQAAKKMAPVSESVRVEKTDAQQTEAIAGQYGVQLAAMTEKQSLVALWRSLNSQAPTVFSAQTPRYQKLTVNGNDIFRLKTGLFGNRTGADEMCRRVRALQRVCIVTQYDGSEQALTW</sequence>
<accession>A0ABT5KYB5</accession>
<dbReference type="InterPro" id="IPR036680">
    <property type="entry name" value="SPOR-like_sf"/>
</dbReference>
<evidence type="ECO:0000313" key="4">
    <source>
        <dbReference type="EMBL" id="MDC8829765.1"/>
    </source>
</evidence>
<evidence type="ECO:0000256" key="2">
    <source>
        <dbReference type="SAM" id="SignalP"/>
    </source>
</evidence>
<evidence type="ECO:0000256" key="1">
    <source>
        <dbReference type="SAM" id="MobiDB-lite"/>
    </source>
</evidence>
<feature type="chain" id="PRO_5045292745" evidence="2">
    <location>
        <begin position="24"/>
        <end position="240"/>
    </location>
</feature>
<comment type="caution">
    <text evidence="4">The sequence shown here is derived from an EMBL/GenBank/DDBJ whole genome shotgun (WGS) entry which is preliminary data.</text>
</comment>
<dbReference type="InterPro" id="IPR007730">
    <property type="entry name" value="SPOR-like_dom"/>
</dbReference>
<reference evidence="4 5" key="1">
    <citation type="submission" date="2022-10" db="EMBL/GenBank/DDBJ databases">
        <title>Alteromonas sp. chi3 Genome sequencing.</title>
        <authorList>
            <person name="Park S."/>
        </authorList>
    </citation>
    <scope>NUCLEOTIDE SEQUENCE [LARGE SCALE GENOMIC DNA]</scope>
    <source>
        <strain evidence="5">chi3</strain>
    </source>
</reference>
<organism evidence="4 5">
    <name type="scientific">Alteromonas gilva</name>
    <dbReference type="NCBI Taxonomy" id="2987522"/>
    <lineage>
        <taxon>Bacteria</taxon>
        <taxon>Pseudomonadati</taxon>
        <taxon>Pseudomonadota</taxon>
        <taxon>Gammaproteobacteria</taxon>
        <taxon>Alteromonadales</taxon>
        <taxon>Alteromonadaceae</taxon>
        <taxon>Alteromonas/Salinimonas group</taxon>
        <taxon>Alteromonas</taxon>
    </lineage>
</organism>
<gene>
    <name evidence="4" type="ORF">OIK42_03210</name>
</gene>
<dbReference type="Proteomes" id="UP001218788">
    <property type="component" value="Unassembled WGS sequence"/>
</dbReference>
<evidence type="ECO:0000259" key="3">
    <source>
        <dbReference type="PROSITE" id="PS51724"/>
    </source>
</evidence>
<dbReference type="Pfam" id="PF05036">
    <property type="entry name" value="SPOR"/>
    <property type="match status" value="1"/>
</dbReference>
<feature type="signal peptide" evidence="2">
    <location>
        <begin position="1"/>
        <end position="23"/>
    </location>
</feature>
<feature type="region of interest" description="Disordered" evidence="1">
    <location>
        <begin position="97"/>
        <end position="133"/>
    </location>
</feature>
<keyword evidence="5" id="KW-1185">Reference proteome</keyword>
<protein>
    <submittedName>
        <fullName evidence="4">SPOR domain-containing protein</fullName>
    </submittedName>
</protein>
<name>A0ABT5KYB5_9ALTE</name>
<feature type="domain" description="SPOR" evidence="3">
    <location>
        <begin position="147"/>
        <end position="231"/>
    </location>
</feature>